<dbReference type="GO" id="GO:0043005">
    <property type="term" value="C:neuron projection"/>
    <property type="evidence" value="ECO:0007669"/>
    <property type="project" value="TreeGrafter"/>
</dbReference>
<dbReference type="PROSITE" id="PS50835">
    <property type="entry name" value="IG_LIKE"/>
    <property type="match status" value="1"/>
</dbReference>
<comment type="caution">
    <text evidence="5">The sequence shown here is derived from an EMBL/GenBank/DDBJ whole genome shotgun (WGS) entry which is preliminary data.</text>
</comment>
<dbReference type="AlphaFoldDB" id="A0AAE1NEC5"/>
<dbReference type="EMBL" id="JAWZYT010006625">
    <property type="protein sequence ID" value="KAK4287847.1"/>
    <property type="molecule type" value="Genomic_DNA"/>
</dbReference>
<dbReference type="InterPro" id="IPR013783">
    <property type="entry name" value="Ig-like_fold"/>
</dbReference>
<keyword evidence="2" id="KW-1015">Disulfide bond</keyword>
<dbReference type="Pfam" id="PF00047">
    <property type="entry name" value="ig"/>
    <property type="match status" value="1"/>
</dbReference>
<evidence type="ECO:0000313" key="6">
    <source>
        <dbReference type="Proteomes" id="UP001292094"/>
    </source>
</evidence>
<dbReference type="PANTHER" id="PTHR12231:SF105">
    <property type="entry name" value="LACHESIN-LIKE PROTEIN"/>
    <property type="match status" value="1"/>
</dbReference>
<evidence type="ECO:0000313" key="5">
    <source>
        <dbReference type="EMBL" id="KAK4287847.1"/>
    </source>
</evidence>
<organism evidence="5 6">
    <name type="scientific">Petrolisthes manimaculis</name>
    <dbReference type="NCBI Taxonomy" id="1843537"/>
    <lineage>
        <taxon>Eukaryota</taxon>
        <taxon>Metazoa</taxon>
        <taxon>Ecdysozoa</taxon>
        <taxon>Arthropoda</taxon>
        <taxon>Crustacea</taxon>
        <taxon>Multicrustacea</taxon>
        <taxon>Malacostraca</taxon>
        <taxon>Eumalacostraca</taxon>
        <taxon>Eucarida</taxon>
        <taxon>Decapoda</taxon>
        <taxon>Pleocyemata</taxon>
        <taxon>Anomura</taxon>
        <taxon>Galatheoidea</taxon>
        <taxon>Porcellanidae</taxon>
        <taxon>Petrolisthes</taxon>
    </lineage>
</organism>
<dbReference type="InterPro" id="IPR007110">
    <property type="entry name" value="Ig-like_dom"/>
</dbReference>
<accession>A0AAE1NEC5</accession>
<proteinExistence type="predicted"/>
<evidence type="ECO:0000256" key="3">
    <source>
        <dbReference type="ARBA" id="ARBA00023319"/>
    </source>
</evidence>
<keyword evidence="3" id="KW-0393">Immunoglobulin domain</keyword>
<evidence type="ECO:0000259" key="4">
    <source>
        <dbReference type="PROSITE" id="PS50835"/>
    </source>
</evidence>
<dbReference type="InterPro" id="IPR036179">
    <property type="entry name" value="Ig-like_dom_sf"/>
</dbReference>
<evidence type="ECO:0000256" key="1">
    <source>
        <dbReference type="ARBA" id="ARBA00022737"/>
    </source>
</evidence>
<dbReference type="Proteomes" id="UP001292094">
    <property type="component" value="Unassembled WGS sequence"/>
</dbReference>
<keyword evidence="6" id="KW-1185">Reference proteome</keyword>
<dbReference type="SUPFAM" id="SSF48726">
    <property type="entry name" value="Immunoglobulin"/>
    <property type="match status" value="2"/>
</dbReference>
<gene>
    <name evidence="5" type="ORF">Pmani_039096</name>
</gene>
<dbReference type="Gene3D" id="2.60.40.10">
    <property type="entry name" value="Immunoglobulins"/>
    <property type="match status" value="2"/>
</dbReference>
<reference evidence="5" key="1">
    <citation type="submission" date="2023-11" db="EMBL/GenBank/DDBJ databases">
        <title>Genome assemblies of two species of porcelain crab, Petrolisthes cinctipes and Petrolisthes manimaculis (Anomura: Porcellanidae).</title>
        <authorList>
            <person name="Angst P."/>
        </authorList>
    </citation>
    <scope>NUCLEOTIDE SEQUENCE</scope>
    <source>
        <strain evidence="5">PB745_02</strain>
        <tissue evidence="5">Gill</tissue>
    </source>
</reference>
<dbReference type="PANTHER" id="PTHR12231">
    <property type="entry name" value="CTX-RELATED TYPE I TRANSMEMBRANE PROTEIN"/>
    <property type="match status" value="1"/>
</dbReference>
<feature type="domain" description="Ig-like" evidence="4">
    <location>
        <begin position="73"/>
        <end position="141"/>
    </location>
</feature>
<dbReference type="InterPro" id="IPR051170">
    <property type="entry name" value="Neural/epithelial_adhesion"/>
</dbReference>
<sequence>MVGWLKVDSQTILSLQKRVVTHNTRITVTHDEHRTWSLHIRQVKEADSGCYMCQINTKVMKNQVGCIKVHVPPDFVNNQTSSDTTVNEGDSVTLGCVAKGFPEPHIKWKREDGRNIILKSTTARDASKSEFIIIGYMGVYG</sequence>
<keyword evidence="1" id="KW-0677">Repeat</keyword>
<dbReference type="InterPro" id="IPR013151">
    <property type="entry name" value="Immunoglobulin_dom"/>
</dbReference>
<protein>
    <recommendedName>
        <fullName evidence="4">Ig-like domain-containing protein</fullName>
    </recommendedName>
</protein>
<dbReference type="Pfam" id="PF13927">
    <property type="entry name" value="Ig_3"/>
    <property type="match status" value="1"/>
</dbReference>
<evidence type="ECO:0000256" key="2">
    <source>
        <dbReference type="ARBA" id="ARBA00023157"/>
    </source>
</evidence>
<name>A0AAE1NEC5_9EUCA</name>